<comment type="caution">
    <text evidence="1">The sequence shown here is derived from an EMBL/GenBank/DDBJ whole genome shotgun (WGS) entry which is preliminary data.</text>
</comment>
<accession>A0ABR6Y234</accession>
<reference evidence="1 2" key="1">
    <citation type="submission" date="2020-08" db="EMBL/GenBank/DDBJ databases">
        <title>Winogradskyella ouciana sp. nov., isolated from the hadal seawater of the Mariana Trench.</title>
        <authorList>
            <person name="He X."/>
        </authorList>
    </citation>
    <scope>NUCLEOTIDE SEQUENCE [LARGE SCALE GENOMIC DNA]</scope>
    <source>
        <strain evidence="1 2">KCTC 22026</strain>
    </source>
</reference>
<organism evidence="1 2">
    <name type="scientific">Winogradskyella echinorum</name>
    <dbReference type="NCBI Taxonomy" id="538189"/>
    <lineage>
        <taxon>Bacteria</taxon>
        <taxon>Pseudomonadati</taxon>
        <taxon>Bacteroidota</taxon>
        <taxon>Flavobacteriia</taxon>
        <taxon>Flavobacteriales</taxon>
        <taxon>Flavobacteriaceae</taxon>
        <taxon>Winogradskyella</taxon>
    </lineage>
</organism>
<proteinExistence type="predicted"/>
<name>A0ABR6Y234_9FLAO</name>
<dbReference type="RefSeq" id="WP_186845902.1">
    <property type="nucleotide sequence ID" value="NZ_JACOME010000002.1"/>
</dbReference>
<evidence type="ECO:0000313" key="1">
    <source>
        <dbReference type="EMBL" id="MBC3846796.1"/>
    </source>
</evidence>
<keyword evidence="2" id="KW-1185">Reference proteome</keyword>
<dbReference type="EMBL" id="JACOME010000002">
    <property type="protein sequence ID" value="MBC3846796.1"/>
    <property type="molecule type" value="Genomic_DNA"/>
</dbReference>
<sequence>MNTTEIIGRTIIDIFVWSKMDVDGLDEAEVSIQLDNGKLIGIPWSFESEKIEKELKPDSESLFLDLSDIPVHSINPERKTIQEVLDAKKKRESSLIGRLKKAVGLGEGIPREYKVYKTEYRENKLKYLKNQKIKDFLMFDDSDSVGYIELENGYIITETIMSPQGTGAAGLKYYSNLESFEESWGTEYKRLKNKNQ</sequence>
<evidence type="ECO:0000313" key="2">
    <source>
        <dbReference type="Proteomes" id="UP000607435"/>
    </source>
</evidence>
<dbReference type="Proteomes" id="UP000607435">
    <property type="component" value="Unassembled WGS sequence"/>
</dbReference>
<gene>
    <name evidence="1" type="ORF">H6H04_10430</name>
</gene>
<protein>
    <submittedName>
        <fullName evidence="1">Uncharacterized protein</fullName>
    </submittedName>
</protein>